<gene>
    <name evidence="1" type="ORF">BCAMP_08856</name>
</gene>
<dbReference type="CDD" id="cd04305">
    <property type="entry name" value="HAD_Neu5Ac-Pase_like"/>
    <property type="match status" value="1"/>
</dbReference>
<dbReference type="InterPro" id="IPR036412">
    <property type="entry name" value="HAD-like_sf"/>
</dbReference>
<dbReference type="InterPro" id="IPR011951">
    <property type="entry name" value="HAD-SF_hydro_IA_YjjG/PynA"/>
</dbReference>
<dbReference type="PATRIC" id="fig|1265861.3.peg.1737"/>
<dbReference type="NCBIfam" id="TIGR02254">
    <property type="entry name" value="YjjG_YfnB"/>
    <property type="match status" value="1"/>
</dbReference>
<protein>
    <submittedName>
        <fullName evidence="1">Hydrolase</fullName>
    </submittedName>
</protein>
<dbReference type="STRING" id="1265861.BCAMP_08856"/>
<dbReference type="SFLD" id="SFLDG01129">
    <property type="entry name" value="C1.5:_HAD__Beta-PGM__Phosphata"/>
    <property type="match status" value="1"/>
</dbReference>
<evidence type="ECO:0000313" key="2">
    <source>
        <dbReference type="Proteomes" id="UP000019243"/>
    </source>
</evidence>
<dbReference type="RefSeq" id="WP_035314953.1">
    <property type="nucleotide sequence ID" value="NZ_AODH01000036.1"/>
</dbReference>
<dbReference type="OrthoDB" id="9802350at2"/>
<dbReference type="InterPro" id="IPR023198">
    <property type="entry name" value="PGP-like_dom2"/>
</dbReference>
<dbReference type="SFLD" id="SFLDS00003">
    <property type="entry name" value="Haloacid_Dehalogenase"/>
    <property type="match status" value="1"/>
</dbReference>
<sequence length="227" mass="25800">MPTYNTLLFDVDDTLLDFAATEKAALIKLFAHEQVTLSSAIETRYQIINHHLWRRFEQGQISQQEVVSGRFQQLFDELGIARDGSVCDERFREYLAEGHFLIEGARPLIEKLHQQVALYVVTNGVSSTQYRRLTDSGLMPYFKDVFVSEDTGFQKPMSGFFDHVFERIPQFNKADTMIIGDSLTSDIKGGNMAGIATCWYNPARKDSQGYTPTFEIAHLDEVIGLTL</sequence>
<dbReference type="Proteomes" id="UP000019243">
    <property type="component" value="Unassembled WGS sequence"/>
</dbReference>
<dbReference type="Gene3D" id="3.40.50.1000">
    <property type="entry name" value="HAD superfamily/HAD-like"/>
    <property type="match status" value="1"/>
</dbReference>
<proteinExistence type="predicted"/>
<dbReference type="GO" id="GO:0008253">
    <property type="term" value="F:5'-nucleotidase activity"/>
    <property type="evidence" value="ECO:0007669"/>
    <property type="project" value="InterPro"/>
</dbReference>
<dbReference type="NCBIfam" id="TIGR01549">
    <property type="entry name" value="HAD-SF-IA-v1"/>
    <property type="match status" value="1"/>
</dbReference>
<name>W7CZD1_9LIST</name>
<dbReference type="Gene3D" id="1.10.150.240">
    <property type="entry name" value="Putative phosphatase, domain 2"/>
    <property type="match status" value="1"/>
</dbReference>
<dbReference type="Pfam" id="PF00702">
    <property type="entry name" value="Hydrolase"/>
    <property type="match status" value="1"/>
</dbReference>
<organism evidence="1 2">
    <name type="scientific">Brochothrix campestris FSL F6-1037</name>
    <dbReference type="NCBI Taxonomy" id="1265861"/>
    <lineage>
        <taxon>Bacteria</taxon>
        <taxon>Bacillati</taxon>
        <taxon>Bacillota</taxon>
        <taxon>Bacilli</taxon>
        <taxon>Bacillales</taxon>
        <taxon>Listeriaceae</taxon>
        <taxon>Brochothrix</taxon>
    </lineage>
</organism>
<dbReference type="AlphaFoldDB" id="W7CZD1"/>
<evidence type="ECO:0000313" key="1">
    <source>
        <dbReference type="EMBL" id="EUJ38363.1"/>
    </source>
</evidence>
<dbReference type="PANTHER" id="PTHR47478:SF1">
    <property type="entry name" value="PYRIMIDINE 5'-NUCLEOTIDASE YJJG"/>
    <property type="match status" value="1"/>
</dbReference>
<comment type="caution">
    <text evidence="1">The sequence shown here is derived from an EMBL/GenBank/DDBJ whole genome shotgun (WGS) entry which is preliminary data.</text>
</comment>
<reference evidence="1 2" key="1">
    <citation type="submission" date="2012-12" db="EMBL/GenBank/DDBJ databases">
        <title>Novel taxa of Listeriaceae from agricultural environments in the United States.</title>
        <authorList>
            <person name="den Bakker H.C."/>
            <person name="Allred A."/>
            <person name="Warchocki S."/>
            <person name="Wright E.M."/>
            <person name="Burrell A."/>
            <person name="Nightingale K.K."/>
            <person name="Kephart D."/>
            <person name="Wiedmann M."/>
        </authorList>
    </citation>
    <scope>NUCLEOTIDE SEQUENCE [LARGE SCALE GENOMIC DNA]</scope>
    <source>
        <strain evidence="1 2">FSL F6-1037</strain>
    </source>
</reference>
<keyword evidence="2" id="KW-1185">Reference proteome</keyword>
<dbReference type="EMBL" id="AODH01000036">
    <property type="protein sequence ID" value="EUJ38363.1"/>
    <property type="molecule type" value="Genomic_DNA"/>
</dbReference>
<accession>W7CZD1</accession>
<dbReference type="InterPro" id="IPR052550">
    <property type="entry name" value="Pyrimidine_5'-ntase_YjjG"/>
</dbReference>
<keyword evidence="1" id="KW-0378">Hydrolase</keyword>
<dbReference type="InterPro" id="IPR023214">
    <property type="entry name" value="HAD_sf"/>
</dbReference>
<dbReference type="SUPFAM" id="SSF56784">
    <property type="entry name" value="HAD-like"/>
    <property type="match status" value="1"/>
</dbReference>
<dbReference type="InterPro" id="IPR006439">
    <property type="entry name" value="HAD-SF_hydro_IA"/>
</dbReference>
<dbReference type="PANTHER" id="PTHR47478">
    <property type="match status" value="1"/>
</dbReference>